<protein>
    <recommendedName>
        <fullName evidence="4">ABC transporter permease</fullName>
    </recommendedName>
</protein>
<keyword evidence="1" id="KW-0812">Transmembrane</keyword>
<feature type="transmembrane region" description="Helical" evidence="1">
    <location>
        <begin position="337"/>
        <end position="358"/>
    </location>
</feature>
<evidence type="ECO:0008006" key="4">
    <source>
        <dbReference type="Google" id="ProtNLM"/>
    </source>
</evidence>
<proteinExistence type="predicted"/>
<keyword evidence="3" id="KW-1185">Reference proteome</keyword>
<dbReference type="RefSeq" id="WP_243430622.1">
    <property type="nucleotide sequence ID" value="NZ_CP147251.1"/>
</dbReference>
<keyword evidence="1" id="KW-1133">Transmembrane helix</keyword>
<dbReference type="EMBL" id="CP147251">
    <property type="protein sequence ID" value="WYJ78076.1"/>
    <property type="molecule type" value="Genomic_DNA"/>
</dbReference>
<dbReference type="Proteomes" id="UP000664701">
    <property type="component" value="Chromosome"/>
</dbReference>
<name>A0ABZ2SQM0_9ENTE</name>
<feature type="transmembrane region" description="Helical" evidence="1">
    <location>
        <begin position="296"/>
        <end position="316"/>
    </location>
</feature>
<feature type="transmembrane region" description="Helical" evidence="1">
    <location>
        <begin position="173"/>
        <end position="203"/>
    </location>
</feature>
<feature type="transmembrane region" description="Helical" evidence="1">
    <location>
        <begin position="223"/>
        <end position="256"/>
    </location>
</feature>
<evidence type="ECO:0000313" key="2">
    <source>
        <dbReference type="EMBL" id="WYJ78076.1"/>
    </source>
</evidence>
<feature type="transmembrane region" description="Helical" evidence="1">
    <location>
        <begin position="131"/>
        <end position="152"/>
    </location>
</feature>
<feature type="transmembrane region" description="Helical" evidence="1">
    <location>
        <begin position="370"/>
        <end position="392"/>
    </location>
</feature>
<keyword evidence="1" id="KW-0472">Membrane</keyword>
<evidence type="ECO:0000256" key="1">
    <source>
        <dbReference type="SAM" id="Phobius"/>
    </source>
</evidence>
<gene>
    <name evidence="2" type="ORF">DOK78_002732</name>
</gene>
<feature type="transmembrane region" description="Helical" evidence="1">
    <location>
        <begin position="12"/>
        <end position="30"/>
    </location>
</feature>
<organism evidence="2 3">
    <name type="scientific">Candidatus Enterococcus lowellii</name>
    <dbReference type="NCBI Taxonomy" id="2230877"/>
    <lineage>
        <taxon>Bacteria</taxon>
        <taxon>Bacillati</taxon>
        <taxon>Bacillota</taxon>
        <taxon>Bacilli</taxon>
        <taxon>Lactobacillales</taxon>
        <taxon>Enterococcaceae</taxon>
        <taxon>Enterococcus</taxon>
    </lineage>
</organism>
<accession>A0ABZ2SQM0</accession>
<evidence type="ECO:0000313" key="3">
    <source>
        <dbReference type="Proteomes" id="UP000664701"/>
    </source>
</evidence>
<reference evidence="2 3" key="1">
    <citation type="submission" date="2024-03" db="EMBL/GenBank/DDBJ databases">
        <title>The Genome Sequence of Enterococcus sp. DIV2402.</title>
        <authorList>
            <consortium name="The Broad Institute Genomics Platform"/>
            <consortium name="The Broad Institute Microbial Omics Core"/>
            <consortium name="The Broad Institute Genomic Center for Infectious Diseases"/>
            <person name="Earl A."/>
            <person name="Manson A."/>
            <person name="Gilmore M."/>
            <person name="Schwartman J."/>
            <person name="Shea T."/>
            <person name="Abouelleil A."/>
            <person name="Cao P."/>
            <person name="Chapman S."/>
            <person name="Cusick C."/>
            <person name="Young S."/>
            <person name="Neafsey D."/>
            <person name="Nusbaum C."/>
            <person name="Birren B."/>
        </authorList>
    </citation>
    <scope>NUCLEOTIDE SEQUENCE [LARGE SCALE GENOMIC DNA]</scope>
    <source>
        <strain evidence="2 3">DIV2402</strain>
    </source>
</reference>
<sequence length="410" mass="47612">MNSMLKNIYYQRYGKILLVLMGVFTFIYVGSGVNSVGSWYELKEYFYSEEFSHSYDKDTSYQIKDYQHEIPVYYQSIQEYRDDALTVFDKFYFSHLAPAESTLSDYTNNDYELIEGEANDYQVGGWYSSQLYSYITIVARVIFCLGFLLFFVDQKTNFNRFLFSLPFKRRELFLGKVVYVALPLLGFLALMIVSYSLILYWGIPKPYMNVTLLQLLYSSFSHWMYLVFALTAGIFFGTMLGNLVFGVLAILAGILLLSGNFNWAYSNLNLMVTYFFPQVRFVSATALFVTEPGKTGSPWLFLLILFGVSLLFLYLGERMFHKISLENNGQFVTSPEIRLPVCITIIIGSLLFFGLLNFDLTGMVVNEYPYFWRDLLIQIVVIIVVSVTLVYSQNIRNWLLAKRDLRIQQK</sequence>